<evidence type="ECO:0000313" key="2">
    <source>
        <dbReference type="EMBL" id="CAK9013810.1"/>
    </source>
</evidence>
<comment type="caution">
    <text evidence="2">The sequence shown here is derived from an EMBL/GenBank/DDBJ whole genome shotgun (WGS) entry which is preliminary data.</text>
</comment>
<proteinExistence type="predicted"/>
<evidence type="ECO:0000256" key="1">
    <source>
        <dbReference type="SAM" id="MobiDB-lite"/>
    </source>
</evidence>
<evidence type="ECO:0000313" key="3">
    <source>
        <dbReference type="Proteomes" id="UP001642464"/>
    </source>
</evidence>
<feature type="non-terminal residue" evidence="2">
    <location>
        <position position="1"/>
    </location>
</feature>
<dbReference type="EMBL" id="CAXAMM010007313">
    <property type="protein sequence ID" value="CAK9013810.1"/>
    <property type="molecule type" value="Genomic_DNA"/>
</dbReference>
<protein>
    <submittedName>
        <fullName evidence="2">Uncharacterized protein</fullName>
    </submittedName>
</protein>
<sequence>KVRKTAQGLGLLKAHSFKSMEEWKKKVLAESWATYTSRSDAWMQKQWQRVQWALKHPDVGRFQQESTIPAKKTWWAYQPKETADKFELWLKTHGLPLVPNEETNTIPPTQELSHAKMALMDNIDLDDDHQSVSQEKQDVPQELQARQLQETQIDEVEDSRVLSEAETCVLAVKRHHCFNAYLEECLRGRAHIAFEWRQDSPHENPARNVKDFNKYLGRNKEPLLDIKVLLREDESHRFQLDGMSEYIFPDLLQRARAHPLFDMFMEDVYSKHDEQRYMIEAWTFGSWAHLDFELFNRFLEKNKQQPLDLSSAWPPVLAGWSFGLSSGELQDLDEERFELALDKAKAHPCFQEFWSKECEENPDRAEFEFGSEEGDPSCDLDAFVLFLREKVKMADADTSTLQQAAKDAEAQVVADIETTACMKNGWPSIFNRLQFCESHLQTPENSRRKEKRAGAMPLPFSFKNKKRRSNNLQAPEVLINLLQPVDFEMSVRDPLLPACQASASSRDAMETVEPVAPARSDGPAEEEETQGGIDLSKGLVIFSKGGIRHTAYDI</sequence>
<gene>
    <name evidence="2" type="ORF">SCF082_LOCUS12091</name>
</gene>
<dbReference type="Proteomes" id="UP001642464">
    <property type="component" value="Unassembled WGS sequence"/>
</dbReference>
<reference evidence="2 3" key="1">
    <citation type="submission" date="2024-02" db="EMBL/GenBank/DDBJ databases">
        <authorList>
            <person name="Chen Y."/>
            <person name="Shah S."/>
            <person name="Dougan E. K."/>
            <person name="Thang M."/>
            <person name="Chan C."/>
        </authorList>
    </citation>
    <scope>NUCLEOTIDE SEQUENCE [LARGE SCALE GENOMIC DNA]</scope>
</reference>
<feature type="region of interest" description="Disordered" evidence="1">
    <location>
        <begin position="502"/>
        <end position="532"/>
    </location>
</feature>
<keyword evidence="3" id="KW-1185">Reference proteome</keyword>
<name>A0ABP0JHD3_9DINO</name>
<accession>A0ABP0JHD3</accession>
<organism evidence="2 3">
    <name type="scientific">Durusdinium trenchii</name>
    <dbReference type="NCBI Taxonomy" id="1381693"/>
    <lineage>
        <taxon>Eukaryota</taxon>
        <taxon>Sar</taxon>
        <taxon>Alveolata</taxon>
        <taxon>Dinophyceae</taxon>
        <taxon>Suessiales</taxon>
        <taxon>Symbiodiniaceae</taxon>
        <taxon>Durusdinium</taxon>
    </lineage>
</organism>